<protein>
    <recommendedName>
        <fullName evidence="3 7">3-deoxy-D-manno-octulosonic acid transferase</fullName>
        <shortName evidence="7">Kdo transferase</shortName>
        <ecNumber evidence="2 7">2.4.99.12</ecNumber>
    </recommendedName>
    <alternativeName>
        <fullName evidence="5 7">Lipid IV(A) 3-deoxy-D-manno-octulosonic acid transferase</fullName>
    </alternativeName>
</protein>
<comment type="pathway">
    <text evidence="1 7">Bacterial outer membrane biogenesis; LPS core biosynthesis.</text>
</comment>
<evidence type="ECO:0000256" key="5">
    <source>
        <dbReference type="ARBA" id="ARBA00031445"/>
    </source>
</evidence>
<sequence>MKLIYDFSMRLFLVIVNLFKNSNPKIRLFVDGRKNVFETLSNFRTNNQSPVSWFHVASLGEYEQAKPVISQLKKQRPEIAIVVSFFSPSGYENAIKKKNENLDLIVYLPIDTKKNAEKFIDILKPEMAFFVKYDLWANYILEAKKKNVDLYLFSASMREDQVYFQPFGGFFRRILKSFTHIFTQNEKSIDLLHQIGIQDCSLTGDTRFDRVSKISESPKDFPDISEFVGEHKTIVIGSAWEQDMNILIPFINQSSGFRFIIAPHEIKGDHIDKWISEIEKKSTKYSEISEHKNAEVLFIDNVGMLSSLYRYAYIAYVGGGFGKGLHNILEPLAFGIPVIFGKVKKPKKFPEAKISMDYGASCSVADYDELHAIIGDLEDKDLYNQACSAANKLVRENLGSSVKIITQVLGVK</sequence>
<dbReference type="RefSeq" id="WP_376886606.1">
    <property type="nucleotide sequence ID" value="NZ_JBHUHR010000038.1"/>
</dbReference>
<keyword evidence="7" id="KW-0472">Membrane</keyword>
<dbReference type="PANTHER" id="PTHR42755:SF1">
    <property type="entry name" value="3-DEOXY-D-MANNO-OCTULOSONIC ACID TRANSFERASE, MITOCHONDRIAL-RELATED"/>
    <property type="match status" value="1"/>
</dbReference>
<keyword evidence="7" id="KW-1003">Cell membrane</keyword>
<dbReference type="Pfam" id="PF04413">
    <property type="entry name" value="Glycos_transf_N"/>
    <property type="match status" value="1"/>
</dbReference>
<name>A0ABW4VLV0_9BACT</name>
<dbReference type="EC" id="2.4.99.12" evidence="2 7"/>
<keyword evidence="10" id="KW-1185">Reference proteome</keyword>
<keyword evidence="7" id="KW-0448">Lipopolysaccharide biosynthesis</keyword>
<reference evidence="10" key="1">
    <citation type="journal article" date="2019" name="Int. J. Syst. Evol. Microbiol.">
        <title>The Global Catalogue of Microorganisms (GCM) 10K type strain sequencing project: providing services to taxonomists for standard genome sequencing and annotation.</title>
        <authorList>
            <consortium name="The Broad Institute Genomics Platform"/>
            <consortium name="The Broad Institute Genome Sequencing Center for Infectious Disease"/>
            <person name="Wu L."/>
            <person name="Ma J."/>
        </authorList>
    </citation>
    <scope>NUCLEOTIDE SEQUENCE [LARGE SCALE GENOMIC DNA]</scope>
    <source>
        <strain evidence="10">CGMCC 1.15180</strain>
    </source>
</reference>
<accession>A0ABW4VLV0</accession>
<evidence type="ECO:0000259" key="8">
    <source>
        <dbReference type="Pfam" id="PF04413"/>
    </source>
</evidence>
<keyword evidence="4 7" id="KW-0808">Transferase</keyword>
<dbReference type="SUPFAM" id="SSF53756">
    <property type="entry name" value="UDP-Glycosyltransferase/glycogen phosphorylase"/>
    <property type="match status" value="1"/>
</dbReference>
<feature type="domain" description="3-deoxy-D-manno-octulosonic-acid transferase N-terminal" evidence="8">
    <location>
        <begin position="38"/>
        <end position="209"/>
    </location>
</feature>
<evidence type="ECO:0000256" key="2">
    <source>
        <dbReference type="ARBA" id="ARBA00012621"/>
    </source>
</evidence>
<dbReference type="Gene3D" id="3.40.50.2000">
    <property type="entry name" value="Glycogen Phosphorylase B"/>
    <property type="match status" value="1"/>
</dbReference>
<evidence type="ECO:0000256" key="6">
    <source>
        <dbReference type="ARBA" id="ARBA00049183"/>
    </source>
</evidence>
<evidence type="ECO:0000256" key="7">
    <source>
        <dbReference type="RuleBase" id="RU365103"/>
    </source>
</evidence>
<evidence type="ECO:0000256" key="3">
    <source>
        <dbReference type="ARBA" id="ARBA00019077"/>
    </source>
</evidence>
<evidence type="ECO:0000313" key="9">
    <source>
        <dbReference type="EMBL" id="MFD2035672.1"/>
    </source>
</evidence>
<dbReference type="Proteomes" id="UP001597361">
    <property type="component" value="Unassembled WGS sequence"/>
</dbReference>
<dbReference type="InterPro" id="IPR007507">
    <property type="entry name" value="Glycos_transf_N"/>
</dbReference>
<gene>
    <name evidence="9" type="ORF">ACFSKL_12785</name>
</gene>
<comment type="catalytic activity">
    <reaction evidence="6 7">
        <text>lipid IVA (E. coli) + CMP-3-deoxy-beta-D-manno-octulosonate = alpha-Kdo-(2-&gt;6)-lipid IVA (E. coli) + CMP + H(+)</text>
        <dbReference type="Rhea" id="RHEA:28066"/>
        <dbReference type="ChEBI" id="CHEBI:15378"/>
        <dbReference type="ChEBI" id="CHEBI:58603"/>
        <dbReference type="ChEBI" id="CHEBI:60364"/>
        <dbReference type="ChEBI" id="CHEBI:60377"/>
        <dbReference type="ChEBI" id="CHEBI:85987"/>
        <dbReference type="EC" id="2.4.99.12"/>
    </reaction>
</comment>
<comment type="subcellular location">
    <subcellularLocation>
        <location evidence="7">Cell membrane</location>
    </subcellularLocation>
</comment>
<dbReference type="InterPro" id="IPR039901">
    <property type="entry name" value="Kdotransferase"/>
</dbReference>
<proteinExistence type="inferred from homology"/>
<evidence type="ECO:0000256" key="4">
    <source>
        <dbReference type="ARBA" id="ARBA00022679"/>
    </source>
</evidence>
<evidence type="ECO:0000256" key="1">
    <source>
        <dbReference type="ARBA" id="ARBA00004713"/>
    </source>
</evidence>
<dbReference type="EMBL" id="JBHUHR010000038">
    <property type="protein sequence ID" value="MFD2035672.1"/>
    <property type="molecule type" value="Genomic_DNA"/>
</dbReference>
<comment type="similarity">
    <text evidence="7">Belongs to the glycosyltransferase group 1 family.</text>
</comment>
<dbReference type="PANTHER" id="PTHR42755">
    <property type="entry name" value="3-DEOXY-MANNO-OCTULOSONATE CYTIDYLYLTRANSFERASE"/>
    <property type="match status" value="1"/>
</dbReference>
<comment type="caution">
    <text evidence="9">The sequence shown here is derived from an EMBL/GenBank/DDBJ whole genome shotgun (WGS) entry which is preliminary data.</text>
</comment>
<comment type="function">
    <text evidence="7">Involved in lipopolysaccharide (LPS) biosynthesis. Catalyzes the transfer of 3-deoxy-D-manno-octulosonate (Kdo) residue(s) from CMP-Kdo to lipid IV(A), the tetraacyldisaccharide-1,4'-bisphosphate precursor of lipid A.</text>
</comment>
<organism evidence="9 10">
    <name type="scientific">Belliella marina</name>
    <dbReference type="NCBI Taxonomy" id="1644146"/>
    <lineage>
        <taxon>Bacteria</taxon>
        <taxon>Pseudomonadati</taxon>
        <taxon>Bacteroidota</taxon>
        <taxon>Cytophagia</taxon>
        <taxon>Cytophagales</taxon>
        <taxon>Cyclobacteriaceae</taxon>
        <taxon>Belliella</taxon>
    </lineage>
</organism>
<evidence type="ECO:0000313" key="10">
    <source>
        <dbReference type="Proteomes" id="UP001597361"/>
    </source>
</evidence>
<dbReference type="Gene3D" id="3.40.50.11720">
    <property type="entry name" value="3-Deoxy-D-manno-octulosonic-acid transferase, N-terminal domain"/>
    <property type="match status" value="1"/>
</dbReference>
<dbReference type="GO" id="GO:0016740">
    <property type="term" value="F:transferase activity"/>
    <property type="evidence" value="ECO:0007669"/>
    <property type="project" value="UniProtKB-KW"/>
</dbReference>
<dbReference type="InterPro" id="IPR038107">
    <property type="entry name" value="Glycos_transf_N_sf"/>
</dbReference>